<accession>A0A392NW71</accession>
<evidence type="ECO:0000256" key="4">
    <source>
        <dbReference type="ARBA" id="ARBA00022989"/>
    </source>
</evidence>
<feature type="chain" id="PRO_5017485106" evidence="7">
    <location>
        <begin position="17"/>
        <end position="157"/>
    </location>
</feature>
<protein>
    <submittedName>
        <fullName evidence="8">Putative peptide transporter</fullName>
    </submittedName>
</protein>
<evidence type="ECO:0000313" key="9">
    <source>
        <dbReference type="Proteomes" id="UP000265520"/>
    </source>
</evidence>
<organism evidence="8 9">
    <name type="scientific">Trifolium medium</name>
    <dbReference type="NCBI Taxonomy" id="97028"/>
    <lineage>
        <taxon>Eukaryota</taxon>
        <taxon>Viridiplantae</taxon>
        <taxon>Streptophyta</taxon>
        <taxon>Embryophyta</taxon>
        <taxon>Tracheophyta</taxon>
        <taxon>Spermatophyta</taxon>
        <taxon>Magnoliopsida</taxon>
        <taxon>eudicotyledons</taxon>
        <taxon>Gunneridae</taxon>
        <taxon>Pentapetalae</taxon>
        <taxon>rosids</taxon>
        <taxon>fabids</taxon>
        <taxon>Fabales</taxon>
        <taxon>Fabaceae</taxon>
        <taxon>Papilionoideae</taxon>
        <taxon>50 kb inversion clade</taxon>
        <taxon>NPAAA clade</taxon>
        <taxon>Hologalegina</taxon>
        <taxon>IRL clade</taxon>
        <taxon>Trifolieae</taxon>
        <taxon>Trifolium</taxon>
    </lineage>
</organism>
<dbReference type="Proteomes" id="UP000265520">
    <property type="component" value="Unassembled WGS sequence"/>
</dbReference>
<evidence type="ECO:0000256" key="3">
    <source>
        <dbReference type="ARBA" id="ARBA00022692"/>
    </source>
</evidence>
<dbReference type="PANTHER" id="PTHR11654">
    <property type="entry name" value="OLIGOPEPTIDE TRANSPORTER-RELATED"/>
    <property type="match status" value="1"/>
</dbReference>
<dbReference type="AlphaFoldDB" id="A0A392NW71"/>
<feature type="non-terminal residue" evidence="8">
    <location>
        <position position="1"/>
    </location>
</feature>
<comment type="caution">
    <text evidence="8">The sequence shown here is derived from an EMBL/GenBank/DDBJ whole genome shotgun (WGS) entry which is preliminary data.</text>
</comment>
<evidence type="ECO:0000256" key="7">
    <source>
        <dbReference type="SAM" id="SignalP"/>
    </source>
</evidence>
<evidence type="ECO:0000256" key="5">
    <source>
        <dbReference type="ARBA" id="ARBA00023136"/>
    </source>
</evidence>
<dbReference type="EMBL" id="LXQA010054178">
    <property type="protein sequence ID" value="MCI04063.1"/>
    <property type="molecule type" value="Genomic_DNA"/>
</dbReference>
<name>A0A392NW71_9FABA</name>
<feature type="transmembrane region" description="Helical" evidence="6">
    <location>
        <begin position="78"/>
        <end position="97"/>
    </location>
</feature>
<evidence type="ECO:0000256" key="6">
    <source>
        <dbReference type="SAM" id="Phobius"/>
    </source>
</evidence>
<keyword evidence="3 6" id="KW-0812">Transmembrane</keyword>
<keyword evidence="9" id="KW-1185">Reference proteome</keyword>
<comment type="subcellular location">
    <subcellularLocation>
        <location evidence="1">Membrane</location>
        <topology evidence="1">Multi-pass membrane protein</topology>
    </subcellularLocation>
</comment>
<comment type="similarity">
    <text evidence="2">Belongs to the major facilitator superfamily. Proton-dependent oligopeptide transporter (POT/PTR) (TC 2.A.17) family.</text>
</comment>
<sequence>GMILLWLTTIIPLSRPMCNQLTNNCNSPTTIHFFLLHSSFALMSIGAGGIRSSSLAFGVDQLSKQNENARIKEGYFSWYYASVGVASLLGFSVVVYIQDNMGWTVGFGVPVVLMFIATLSFFLATPFYVMLEAKKNMLTGLAQVLVASYRNRLLQLP</sequence>
<reference evidence="8 9" key="1">
    <citation type="journal article" date="2018" name="Front. Plant Sci.">
        <title>Red Clover (Trifolium pratense) and Zigzag Clover (T. medium) - A Picture of Genomic Similarities and Differences.</title>
        <authorList>
            <person name="Dluhosova J."/>
            <person name="Istvanek J."/>
            <person name="Nedelnik J."/>
            <person name="Repkova J."/>
        </authorList>
    </citation>
    <scope>NUCLEOTIDE SEQUENCE [LARGE SCALE GENOMIC DNA]</scope>
    <source>
        <strain evidence="9">cv. 10/8</strain>
        <tissue evidence="8">Leaf</tissue>
    </source>
</reference>
<dbReference type="Gene3D" id="1.20.1250.20">
    <property type="entry name" value="MFS general substrate transporter like domains"/>
    <property type="match status" value="1"/>
</dbReference>
<keyword evidence="4 6" id="KW-1133">Transmembrane helix</keyword>
<evidence type="ECO:0000313" key="8">
    <source>
        <dbReference type="EMBL" id="MCI04063.1"/>
    </source>
</evidence>
<feature type="non-terminal residue" evidence="8">
    <location>
        <position position="157"/>
    </location>
</feature>
<evidence type="ECO:0000256" key="2">
    <source>
        <dbReference type="ARBA" id="ARBA00005982"/>
    </source>
</evidence>
<dbReference type="GO" id="GO:0016020">
    <property type="term" value="C:membrane"/>
    <property type="evidence" value="ECO:0007669"/>
    <property type="project" value="UniProtKB-SubCell"/>
</dbReference>
<proteinExistence type="inferred from homology"/>
<dbReference type="InterPro" id="IPR000109">
    <property type="entry name" value="POT_fam"/>
</dbReference>
<keyword evidence="5 6" id="KW-0472">Membrane</keyword>
<feature type="signal peptide" evidence="7">
    <location>
        <begin position="1"/>
        <end position="16"/>
    </location>
</feature>
<evidence type="ECO:0000256" key="1">
    <source>
        <dbReference type="ARBA" id="ARBA00004141"/>
    </source>
</evidence>
<keyword evidence="7" id="KW-0732">Signal</keyword>
<dbReference type="Pfam" id="PF00854">
    <property type="entry name" value="PTR2"/>
    <property type="match status" value="1"/>
</dbReference>
<dbReference type="InterPro" id="IPR036259">
    <property type="entry name" value="MFS_trans_sf"/>
</dbReference>
<dbReference type="GO" id="GO:0022857">
    <property type="term" value="F:transmembrane transporter activity"/>
    <property type="evidence" value="ECO:0007669"/>
    <property type="project" value="InterPro"/>
</dbReference>
<dbReference type="SUPFAM" id="SSF103473">
    <property type="entry name" value="MFS general substrate transporter"/>
    <property type="match status" value="1"/>
</dbReference>
<feature type="transmembrane region" description="Helical" evidence="6">
    <location>
        <begin position="34"/>
        <end position="57"/>
    </location>
</feature>
<feature type="transmembrane region" description="Helical" evidence="6">
    <location>
        <begin position="103"/>
        <end position="129"/>
    </location>
</feature>